<dbReference type="AlphaFoldDB" id="A0A1G2KGK3"/>
<protein>
    <recommendedName>
        <fullName evidence="3">HicB-like antitoxin of toxin-antitoxin system domain-containing protein</fullName>
    </recommendedName>
</protein>
<comment type="caution">
    <text evidence="1">The sequence shown here is derived from an EMBL/GenBank/DDBJ whole genome shotgun (WGS) entry which is preliminary data.</text>
</comment>
<dbReference type="EMBL" id="MHQI01000062">
    <property type="protein sequence ID" value="OGZ98567.1"/>
    <property type="molecule type" value="Genomic_DNA"/>
</dbReference>
<evidence type="ECO:0000313" key="1">
    <source>
        <dbReference type="EMBL" id="OGZ98567.1"/>
    </source>
</evidence>
<dbReference type="SUPFAM" id="SSF143100">
    <property type="entry name" value="TTHA1013/TTHA0281-like"/>
    <property type="match status" value="1"/>
</dbReference>
<gene>
    <name evidence="1" type="ORF">A3C07_03865</name>
</gene>
<reference evidence="1 2" key="1">
    <citation type="journal article" date="2016" name="Nat. Commun.">
        <title>Thousands of microbial genomes shed light on interconnected biogeochemical processes in an aquifer system.</title>
        <authorList>
            <person name="Anantharaman K."/>
            <person name="Brown C.T."/>
            <person name="Hug L.A."/>
            <person name="Sharon I."/>
            <person name="Castelle C.J."/>
            <person name="Probst A.J."/>
            <person name="Thomas B.C."/>
            <person name="Singh A."/>
            <person name="Wilkins M.J."/>
            <person name="Karaoz U."/>
            <person name="Brodie E.L."/>
            <person name="Williams K.H."/>
            <person name="Hubbard S.S."/>
            <person name="Banfield J.F."/>
        </authorList>
    </citation>
    <scope>NUCLEOTIDE SEQUENCE [LARGE SCALE GENOMIC DNA]</scope>
</reference>
<dbReference type="Proteomes" id="UP000179023">
    <property type="component" value="Unassembled WGS sequence"/>
</dbReference>
<evidence type="ECO:0000313" key="2">
    <source>
        <dbReference type="Proteomes" id="UP000179023"/>
    </source>
</evidence>
<organism evidence="1 2">
    <name type="scientific">Candidatus Sungbacteria bacterium RIFCSPHIGHO2_02_FULL_47_11</name>
    <dbReference type="NCBI Taxonomy" id="1802270"/>
    <lineage>
        <taxon>Bacteria</taxon>
        <taxon>Candidatus Sungiibacteriota</taxon>
    </lineage>
</organism>
<dbReference type="InterPro" id="IPR035069">
    <property type="entry name" value="TTHA1013/TTHA0281-like"/>
</dbReference>
<dbReference type="Gene3D" id="3.30.160.250">
    <property type="match status" value="1"/>
</dbReference>
<proteinExistence type="predicted"/>
<dbReference type="STRING" id="1802270.A3C07_03865"/>
<name>A0A1G2KGK3_9BACT</name>
<sequence>MKKKIYFTSVVWKEGRYHVAQCLNIDVSSFGKTRVEALKNLKEAVELYLEDRPLEVQKIESPSIVVREMQYV</sequence>
<evidence type="ECO:0008006" key="3">
    <source>
        <dbReference type="Google" id="ProtNLM"/>
    </source>
</evidence>
<accession>A0A1G2KGK3</accession>